<evidence type="ECO:0000313" key="4">
    <source>
        <dbReference type="Proteomes" id="UP001178507"/>
    </source>
</evidence>
<protein>
    <recommendedName>
        <fullName evidence="5">Pentatricopeptide repeat-containing protein, chloroplastic</fullName>
    </recommendedName>
</protein>
<sequence length="429" mass="47300">MSVERPASLWSTRLANLEADSSVVTYTGAIAALRPKQWRIANLILAKMGLSRVEANIVTYSSCAKSTPTSWPRARHLLSQSRQVQLQPDLIFWNSSLSCHARVAQWLLAVNLFSGLASEQRDVCSYNALLSSYEVAQEWQRASDLLSEVGCDRVQADVISFNTTMSAYGKSMCWEEALQLLSASDAPNVISYSSALTACERSAGWQQALALLSDTRDRDTIVYSAAISACEKADQWQSALRLLFELEKSGKKSDLIAYSAAISACEKGRQWRQALQLFRQLRSKGWRVDLITYHAVLSACENAGKWQEALDLLRAANHELQISTMTYNVAISACEKACQWHVALALFADLSRTPLLAPDEFTFSALLMACAAVGKARLALALVAELCDRSDAVTYEASLRVAAHHDPHQAVALLAKLKADFVRRTFGKP</sequence>
<organism evidence="3 4">
    <name type="scientific">Effrenium voratum</name>
    <dbReference type="NCBI Taxonomy" id="2562239"/>
    <lineage>
        <taxon>Eukaryota</taxon>
        <taxon>Sar</taxon>
        <taxon>Alveolata</taxon>
        <taxon>Dinophyceae</taxon>
        <taxon>Suessiales</taxon>
        <taxon>Symbiodiniaceae</taxon>
        <taxon>Effrenium</taxon>
    </lineage>
</organism>
<evidence type="ECO:0008006" key="5">
    <source>
        <dbReference type="Google" id="ProtNLM"/>
    </source>
</evidence>
<accession>A0AA36JK76</accession>
<dbReference type="Pfam" id="PF01535">
    <property type="entry name" value="PPR"/>
    <property type="match status" value="1"/>
</dbReference>
<evidence type="ECO:0000313" key="3">
    <source>
        <dbReference type="EMBL" id="CAJ1407126.1"/>
    </source>
</evidence>
<reference evidence="3" key="1">
    <citation type="submission" date="2023-08" db="EMBL/GenBank/DDBJ databases">
        <authorList>
            <person name="Chen Y."/>
            <person name="Shah S."/>
            <person name="Dougan E. K."/>
            <person name="Thang M."/>
            <person name="Chan C."/>
        </authorList>
    </citation>
    <scope>NUCLEOTIDE SEQUENCE</scope>
</reference>
<dbReference type="EMBL" id="CAUJNA010003660">
    <property type="protein sequence ID" value="CAJ1407126.1"/>
    <property type="molecule type" value="Genomic_DNA"/>
</dbReference>
<keyword evidence="1" id="KW-0677">Repeat</keyword>
<keyword evidence="4" id="KW-1185">Reference proteome</keyword>
<feature type="repeat" description="PPR" evidence="2">
    <location>
        <begin position="219"/>
        <end position="253"/>
    </location>
</feature>
<gene>
    <name evidence="3" type="ORF">EVOR1521_LOCUS28907</name>
</gene>
<proteinExistence type="predicted"/>
<dbReference type="InterPro" id="IPR002885">
    <property type="entry name" value="PPR_rpt"/>
</dbReference>
<dbReference type="Proteomes" id="UP001178507">
    <property type="component" value="Unassembled WGS sequence"/>
</dbReference>
<name>A0AA36JK76_9DINO</name>
<feature type="repeat" description="PPR" evidence="2">
    <location>
        <begin position="254"/>
        <end position="288"/>
    </location>
</feature>
<evidence type="ECO:0000256" key="1">
    <source>
        <dbReference type="ARBA" id="ARBA00022737"/>
    </source>
</evidence>
<dbReference type="NCBIfam" id="TIGR00756">
    <property type="entry name" value="PPR"/>
    <property type="match status" value="1"/>
</dbReference>
<dbReference type="PANTHER" id="PTHR47447:SF17">
    <property type="entry name" value="OS12G0638900 PROTEIN"/>
    <property type="match status" value="1"/>
</dbReference>
<dbReference type="Gene3D" id="1.25.40.10">
    <property type="entry name" value="Tetratricopeptide repeat domain"/>
    <property type="match status" value="3"/>
</dbReference>
<dbReference type="Pfam" id="PF13812">
    <property type="entry name" value="PPR_3"/>
    <property type="match status" value="2"/>
</dbReference>
<evidence type="ECO:0000256" key="2">
    <source>
        <dbReference type="PROSITE-ProRule" id="PRU00708"/>
    </source>
</evidence>
<dbReference type="InterPro" id="IPR011990">
    <property type="entry name" value="TPR-like_helical_dom_sf"/>
</dbReference>
<dbReference type="PANTHER" id="PTHR47447">
    <property type="entry name" value="OS03G0856100 PROTEIN"/>
    <property type="match status" value="1"/>
</dbReference>
<dbReference type="PROSITE" id="PS51375">
    <property type="entry name" value="PPR"/>
    <property type="match status" value="2"/>
</dbReference>
<dbReference type="AlphaFoldDB" id="A0AA36JK76"/>
<comment type="caution">
    <text evidence="3">The sequence shown here is derived from an EMBL/GenBank/DDBJ whole genome shotgun (WGS) entry which is preliminary data.</text>
</comment>